<dbReference type="PANTHER" id="PTHR11236">
    <property type="entry name" value="AMINOBENZOATE/ANTHRANILATE SYNTHASE"/>
    <property type="match status" value="1"/>
</dbReference>
<feature type="domain" description="Chorismate-utilising enzyme C-terminal" evidence="1">
    <location>
        <begin position="208"/>
        <end position="466"/>
    </location>
</feature>
<dbReference type="SUPFAM" id="SSF56322">
    <property type="entry name" value="ADC synthase"/>
    <property type="match status" value="1"/>
</dbReference>
<keyword evidence="3" id="KW-0808">Transferase</keyword>
<dbReference type="OrthoDB" id="9803598at2"/>
<organism evidence="3 4">
    <name type="scientific">Botrimarina hoheduenensis</name>
    <dbReference type="NCBI Taxonomy" id="2528000"/>
    <lineage>
        <taxon>Bacteria</taxon>
        <taxon>Pseudomonadati</taxon>
        <taxon>Planctomycetota</taxon>
        <taxon>Planctomycetia</taxon>
        <taxon>Pirellulales</taxon>
        <taxon>Lacipirellulaceae</taxon>
        <taxon>Botrimarina</taxon>
    </lineage>
</organism>
<proteinExistence type="predicted"/>
<protein>
    <submittedName>
        <fullName evidence="3">Aminodeoxychorismate synthase component 1</fullName>
        <ecNumber evidence="3">2.6.1.85</ecNumber>
    </submittedName>
</protein>
<evidence type="ECO:0000313" key="3">
    <source>
        <dbReference type="EMBL" id="TWT48881.1"/>
    </source>
</evidence>
<dbReference type="Gene3D" id="3.60.120.10">
    <property type="entry name" value="Anthranilate synthase"/>
    <property type="match status" value="1"/>
</dbReference>
<dbReference type="PRINTS" id="PR00095">
    <property type="entry name" value="ANTSNTHASEI"/>
</dbReference>
<reference evidence="3 4" key="1">
    <citation type="submission" date="2019-02" db="EMBL/GenBank/DDBJ databases">
        <title>Deep-cultivation of Planctomycetes and their phenomic and genomic characterization uncovers novel biology.</title>
        <authorList>
            <person name="Wiegand S."/>
            <person name="Jogler M."/>
            <person name="Boedeker C."/>
            <person name="Pinto D."/>
            <person name="Vollmers J."/>
            <person name="Rivas-Marin E."/>
            <person name="Kohn T."/>
            <person name="Peeters S.H."/>
            <person name="Heuer A."/>
            <person name="Rast P."/>
            <person name="Oberbeckmann S."/>
            <person name="Bunk B."/>
            <person name="Jeske O."/>
            <person name="Meyerdierks A."/>
            <person name="Storesund J.E."/>
            <person name="Kallscheuer N."/>
            <person name="Luecker S."/>
            <person name="Lage O.M."/>
            <person name="Pohl T."/>
            <person name="Merkel B.J."/>
            <person name="Hornburger P."/>
            <person name="Mueller R.-W."/>
            <person name="Bruemmer F."/>
            <person name="Labrenz M."/>
            <person name="Spormann A.M."/>
            <person name="Op Den Camp H."/>
            <person name="Overmann J."/>
            <person name="Amann R."/>
            <person name="Jetten M.S.M."/>
            <person name="Mascher T."/>
            <person name="Medema M.H."/>
            <person name="Devos D.P."/>
            <person name="Kaster A.-K."/>
            <person name="Ovreas L."/>
            <person name="Rohde M."/>
            <person name="Galperin M.Y."/>
            <person name="Jogler C."/>
        </authorList>
    </citation>
    <scope>NUCLEOTIDE SEQUENCE [LARGE SCALE GENOMIC DNA]</scope>
    <source>
        <strain evidence="3 4">Pla111</strain>
    </source>
</reference>
<dbReference type="GO" id="GO:0000162">
    <property type="term" value="P:L-tryptophan biosynthetic process"/>
    <property type="evidence" value="ECO:0007669"/>
    <property type="project" value="TreeGrafter"/>
</dbReference>
<accession>A0A5C5WFJ5</accession>
<dbReference type="Pfam" id="PF04715">
    <property type="entry name" value="Anth_synt_I_N"/>
    <property type="match status" value="1"/>
</dbReference>
<sequence>MIRSNLPEPVVIELTPAPEAAAVFERCAGLPRLVYFDSSLRDGMRGRYSYLAADPFCWLERTPRDAPLESWRKKGAGWHAMRKEELPPWQGGVAGLLGYELGRTIERLPATQWDEFGLPVLALGWYDWVVAFDHQADRAWIVSQGLPETGDARLRRAAERAAWVHQLICGGLSPDCKVAREITPLARDRLAPCFERPNAEGLWSNFSREGYLAAVERVIEHLRAGDAFQVNLSQRLLTQDQGDPVGSYLRLRKRNPAPFAGYLDGGSWQIASASPERFLHVTDRVVETRPIKGTRPRGATPAEDERLGIELVTSEKERAENVMIVDLLRNDLARVAEDASVEVPLLFSLERYEHVQHLVSAVTARLRPEADLIDLVTAAFPGGSITGAPKVRAQEIITSLEPTARGAYCGTLLWTGYPDERGNEPMDSNILIRTLTHARGWVQAPVGGGVTVRSEPEAEYQETWHKAAGLLDAGRR</sequence>
<evidence type="ECO:0000259" key="2">
    <source>
        <dbReference type="Pfam" id="PF04715"/>
    </source>
</evidence>
<dbReference type="EC" id="2.6.1.85" evidence="3"/>
<dbReference type="GO" id="GO:0046820">
    <property type="term" value="F:4-amino-4-deoxychorismate synthase activity"/>
    <property type="evidence" value="ECO:0007669"/>
    <property type="project" value="UniProtKB-EC"/>
</dbReference>
<dbReference type="AlphaFoldDB" id="A0A5C5WFJ5"/>
<name>A0A5C5WFJ5_9BACT</name>
<dbReference type="RefSeq" id="WP_146571276.1">
    <property type="nucleotide sequence ID" value="NZ_SJPH01000001.1"/>
</dbReference>
<gene>
    <name evidence="3" type="primary">pabB</name>
    <name evidence="3" type="ORF">Pla111_06570</name>
</gene>
<dbReference type="InterPro" id="IPR019999">
    <property type="entry name" value="Anth_synth_I-like"/>
</dbReference>
<dbReference type="InterPro" id="IPR015890">
    <property type="entry name" value="Chorismate_C"/>
</dbReference>
<dbReference type="EMBL" id="SJPH01000001">
    <property type="protein sequence ID" value="TWT48881.1"/>
    <property type="molecule type" value="Genomic_DNA"/>
</dbReference>
<dbReference type="PANTHER" id="PTHR11236:SF50">
    <property type="entry name" value="AMINODEOXYCHORISMATE SYNTHASE COMPONENT 1"/>
    <property type="match status" value="1"/>
</dbReference>
<keyword evidence="4" id="KW-1185">Reference proteome</keyword>
<dbReference type="Pfam" id="PF00425">
    <property type="entry name" value="Chorismate_bind"/>
    <property type="match status" value="1"/>
</dbReference>
<dbReference type="InterPro" id="IPR006805">
    <property type="entry name" value="Anth_synth_I_N"/>
</dbReference>
<dbReference type="Proteomes" id="UP000318995">
    <property type="component" value="Unassembled WGS sequence"/>
</dbReference>
<comment type="caution">
    <text evidence="3">The sequence shown here is derived from an EMBL/GenBank/DDBJ whole genome shotgun (WGS) entry which is preliminary data.</text>
</comment>
<keyword evidence="3" id="KW-0032">Aminotransferase</keyword>
<dbReference type="InterPro" id="IPR005801">
    <property type="entry name" value="ADC_synthase"/>
</dbReference>
<evidence type="ECO:0000313" key="4">
    <source>
        <dbReference type="Proteomes" id="UP000318995"/>
    </source>
</evidence>
<feature type="domain" description="Anthranilate synthase component I N-terminal" evidence="2">
    <location>
        <begin position="21"/>
        <end position="140"/>
    </location>
</feature>
<evidence type="ECO:0000259" key="1">
    <source>
        <dbReference type="Pfam" id="PF00425"/>
    </source>
</evidence>